<organism evidence="1 2">
    <name type="scientific">Megasphaera paucivorans</name>
    <dbReference type="NCBI Taxonomy" id="349095"/>
    <lineage>
        <taxon>Bacteria</taxon>
        <taxon>Bacillati</taxon>
        <taxon>Bacillota</taxon>
        <taxon>Negativicutes</taxon>
        <taxon>Veillonellales</taxon>
        <taxon>Veillonellaceae</taxon>
        <taxon>Megasphaera</taxon>
    </lineage>
</organism>
<sequence>MMKTLGKNWQLKIICLLLAIVLWFVVIYQQNPTSEGSYTVPVVIENLDSKYIATNAPKTVYVRLSGPRNTIINIGASDIKAYIDLSKAEEGETTVPIHLELPAGTELKKQSTTTANLYIDVYAVQEFQITPHLVGSLEENISVENLKLVPEKVIVSGARRLINKIDRVAIDIPVDGKVKDFSLMAPIHLLQKDGNPVEGLEITPWQSNVKVTLTHNAVAKKVPVNLITYGALSPKVHMKQVVITPNEIEIRGNANAVKNIDRINLMPISVDGLEKNREWKVAIPPLDGVVMNPDTVQIRVEVEPDQ</sequence>
<reference evidence="1 2" key="1">
    <citation type="submission" date="2016-10" db="EMBL/GenBank/DDBJ databases">
        <authorList>
            <person name="de Groot N.N."/>
        </authorList>
    </citation>
    <scope>NUCLEOTIDE SEQUENCE [LARGE SCALE GENOMIC DNA]</scope>
    <source>
        <strain evidence="1 2">DSM 16981</strain>
    </source>
</reference>
<dbReference type="Gene3D" id="2.170.120.30">
    <property type="match status" value="1"/>
</dbReference>
<dbReference type="RefSeq" id="WP_245675066.1">
    <property type="nucleotide sequence ID" value="NZ_FNHQ01000005.1"/>
</dbReference>
<dbReference type="InterPro" id="IPR053154">
    <property type="entry name" value="c-di-AMP_regulator"/>
</dbReference>
<dbReference type="Gene3D" id="2.170.120.40">
    <property type="entry name" value="YbbR-like domain"/>
    <property type="match status" value="2"/>
</dbReference>
<keyword evidence="2" id="KW-1185">Reference proteome</keyword>
<dbReference type="EMBL" id="FNHQ01000005">
    <property type="protein sequence ID" value="SDM32907.1"/>
    <property type="molecule type" value="Genomic_DNA"/>
</dbReference>
<protein>
    <submittedName>
        <fullName evidence="1">YbbR domain-containing protein</fullName>
    </submittedName>
</protein>
<dbReference type="PANTHER" id="PTHR37804">
    <property type="entry name" value="CDAA REGULATORY PROTEIN CDAR"/>
    <property type="match status" value="1"/>
</dbReference>
<dbReference type="AlphaFoldDB" id="A0A1G9SC58"/>
<dbReference type="STRING" id="349095.SAMN05660299_00664"/>
<evidence type="ECO:0000313" key="2">
    <source>
        <dbReference type="Proteomes" id="UP000199309"/>
    </source>
</evidence>
<dbReference type="Proteomes" id="UP000199309">
    <property type="component" value="Unassembled WGS sequence"/>
</dbReference>
<name>A0A1G9SC58_9FIRM</name>
<proteinExistence type="predicted"/>
<dbReference type="PANTHER" id="PTHR37804:SF1">
    <property type="entry name" value="CDAA REGULATORY PROTEIN CDAR"/>
    <property type="match status" value="1"/>
</dbReference>
<evidence type="ECO:0000313" key="1">
    <source>
        <dbReference type="EMBL" id="SDM32907.1"/>
    </source>
</evidence>
<accession>A0A1G9SC58</accession>
<dbReference type="InterPro" id="IPR012505">
    <property type="entry name" value="YbbR"/>
</dbReference>
<dbReference type="CDD" id="cd20206">
    <property type="entry name" value="YbbR"/>
    <property type="match status" value="1"/>
</dbReference>
<gene>
    <name evidence="1" type="ORF">SAMN05660299_00664</name>
</gene>
<dbReference type="Pfam" id="PF07949">
    <property type="entry name" value="YbbR"/>
    <property type="match status" value="3"/>
</dbReference>